<name>A0A9D5DG60_9CRYT</name>
<protein>
    <submittedName>
        <fullName evidence="2">Uncharacterized protein</fullName>
    </submittedName>
</protein>
<dbReference type="Proteomes" id="UP001067231">
    <property type="component" value="Unassembled WGS sequence"/>
</dbReference>
<accession>A0A9D5DG60</accession>
<sequence>MVTNETSKKEESHDTSPKHKLTDLCALDLARETSSLQLPNAFSKLMSISRQLQNELRLTRKERDEAYNSLILQRDYYEQSLGCPIRDGVDDKNEMLEKLLNSTANIEYRAELNNLKKEYERKIYEMEKEFEEESKTLKTQVLRDVELYLVKYRDLAILATEEAKRQQKKAELIKLKTKELTELTCKSFEKKLRAKMQEDLKKYEEATQSAYSKMIMREKSMNIRWNEREKFIEREKKDFEKSILKQAEKRIEEFRNGLMTTQAQLTKERELFEDMMGNLRERITSECSDFEKEMYHRFAVTFSLDENEVSRRMQNYNDAVEKKSQG</sequence>
<reference evidence="2" key="1">
    <citation type="submission" date="2022-10" db="EMBL/GenBank/DDBJ databases">
        <title>Adaptive evolution leads to modifications in subtelomeric GC content in a zoonotic Cryptosporidium species.</title>
        <authorList>
            <person name="Li J."/>
            <person name="Feng Y."/>
            <person name="Xiao L."/>
        </authorList>
    </citation>
    <scope>NUCLEOTIDE SEQUENCE</scope>
    <source>
        <strain evidence="2">33844</strain>
    </source>
</reference>
<dbReference type="OrthoDB" id="343943at2759"/>
<organism evidence="2">
    <name type="scientific">Cryptosporidium canis</name>
    <dbReference type="NCBI Taxonomy" id="195482"/>
    <lineage>
        <taxon>Eukaryota</taxon>
        <taxon>Sar</taxon>
        <taxon>Alveolata</taxon>
        <taxon>Apicomplexa</taxon>
        <taxon>Conoidasida</taxon>
        <taxon>Coccidia</taxon>
        <taxon>Eucoccidiorida</taxon>
        <taxon>Eimeriorina</taxon>
        <taxon>Cryptosporidiidae</taxon>
        <taxon>Cryptosporidium</taxon>
    </lineage>
</organism>
<dbReference type="EMBL" id="JAPCXC010000137">
    <property type="protein sequence ID" value="KAJ1604502.1"/>
    <property type="molecule type" value="Genomic_DNA"/>
</dbReference>
<proteinExistence type="predicted"/>
<gene>
    <name evidence="2" type="ORF">OJ253_3642</name>
</gene>
<comment type="caution">
    <text evidence="2">The sequence shown here is derived from an EMBL/GenBank/DDBJ whole genome shotgun (WGS) entry which is preliminary data.</text>
</comment>
<dbReference type="AlphaFoldDB" id="A0A9D5DG60"/>
<keyword evidence="1" id="KW-0175">Coiled coil</keyword>
<feature type="coiled-coil region" evidence="1">
    <location>
        <begin position="105"/>
        <end position="206"/>
    </location>
</feature>
<evidence type="ECO:0000313" key="2">
    <source>
        <dbReference type="EMBL" id="KAJ1604502.1"/>
    </source>
</evidence>
<evidence type="ECO:0000256" key="1">
    <source>
        <dbReference type="SAM" id="Coils"/>
    </source>
</evidence>